<accession>A0A0B6D775</accession>
<sequence>MKKLKYLSLIAITTFGLASCGASKDDMTKECVKTANKAIPEAGFDISNDKNEFYSRTDEVKNKTQAAFGFAFLPENVEYYVVVRGKNPITDKFWGGTKQAKYECAFNKDGRLITLK</sequence>
<dbReference type="KEGG" id="fpz:LA55_1767"/>
<gene>
    <name evidence="2" type="ORF">LA55_1767</name>
</gene>
<evidence type="ECO:0000313" key="2">
    <source>
        <dbReference type="EMBL" id="AJI53488.1"/>
    </source>
</evidence>
<reference evidence="2 3" key="1">
    <citation type="journal article" date="2015" name="Genome Announc.">
        <title>Genome sequencing of 18 francisella strains to aid in assay development and testing.</title>
        <authorList>
            <person name="Johnson S.L."/>
            <person name="Daligault H.E."/>
            <person name="Davenport K.W."/>
            <person name="Coyne S.R."/>
            <person name="Frey K.G."/>
            <person name="Koroleva G.I."/>
            <person name="Broomall S.M."/>
            <person name="Bishop-Lilly K.A."/>
            <person name="Bruce D.C."/>
            <person name="Chertkov O."/>
            <person name="Freitas T."/>
            <person name="Jaissle J."/>
            <person name="Ladner J.T."/>
            <person name="Rosenzweig C.N."/>
            <person name="Gibbons H.S."/>
            <person name="Palacios G.F."/>
            <person name="Redden C.L."/>
            <person name="Xu Y."/>
            <person name="Minogue T.D."/>
            <person name="Chain P.S."/>
        </authorList>
    </citation>
    <scope>NUCLEOTIDE SEQUENCE [LARGE SCALE GENOMIC DNA]</scope>
    <source>
        <strain evidence="2 3">GA01-2794</strain>
    </source>
</reference>
<keyword evidence="1" id="KW-0732">Signal</keyword>
<dbReference type="EMBL" id="CP009440">
    <property type="protein sequence ID" value="AJI53488.1"/>
    <property type="molecule type" value="Genomic_DNA"/>
</dbReference>
<evidence type="ECO:0000256" key="1">
    <source>
        <dbReference type="SAM" id="SignalP"/>
    </source>
</evidence>
<feature type="signal peptide" evidence="1">
    <location>
        <begin position="1"/>
        <end position="24"/>
    </location>
</feature>
<dbReference type="PROSITE" id="PS51257">
    <property type="entry name" value="PROKAR_LIPOPROTEIN"/>
    <property type="match status" value="1"/>
</dbReference>
<feature type="chain" id="PRO_5002122077" description="Lipoprotein" evidence="1">
    <location>
        <begin position="25"/>
        <end position="116"/>
    </location>
</feature>
<dbReference type="AlphaFoldDB" id="A0A0B6D775"/>
<name>A0A0B6D775_9GAMM</name>
<evidence type="ECO:0008006" key="4">
    <source>
        <dbReference type="Google" id="ProtNLM"/>
    </source>
</evidence>
<organism evidence="2 3">
    <name type="scientific">Francisella philomiragia</name>
    <dbReference type="NCBI Taxonomy" id="28110"/>
    <lineage>
        <taxon>Bacteria</taxon>
        <taxon>Pseudomonadati</taxon>
        <taxon>Pseudomonadota</taxon>
        <taxon>Gammaproteobacteria</taxon>
        <taxon>Thiotrichales</taxon>
        <taxon>Francisellaceae</taxon>
        <taxon>Francisella</taxon>
    </lineage>
</organism>
<evidence type="ECO:0000313" key="3">
    <source>
        <dbReference type="Proteomes" id="UP000031830"/>
    </source>
</evidence>
<protein>
    <recommendedName>
        <fullName evidence="4">Lipoprotein</fullName>
    </recommendedName>
</protein>
<dbReference type="Proteomes" id="UP000031830">
    <property type="component" value="Chromosome"/>
</dbReference>
<proteinExistence type="predicted"/>